<dbReference type="GO" id="GO:0016787">
    <property type="term" value="F:hydrolase activity"/>
    <property type="evidence" value="ECO:0007669"/>
    <property type="project" value="UniProtKB-KW"/>
</dbReference>
<keyword evidence="2 5" id="KW-0378">Hydrolase</keyword>
<evidence type="ECO:0000259" key="6">
    <source>
        <dbReference type="PROSITE" id="PS51198"/>
    </source>
</evidence>
<evidence type="ECO:0000313" key="8">
    <source>
        <dbReference type="Proteomes" id="UP001239167"/>
    </source>
</evidence>
<feature type="binding site" evidence="5">
    <location>
        <begin position="17"/>
        <end position="24"/>
    </location>
    <ligand>
        <name>ATP</name>
        <dbReference type="ChEBI" id="CHEBI:30616"/>
    </ligand>
</feature>
<dbReference type="GO" id="GO:0003678">
    <property type="term" value="F:DNA helicase activity"/>
    <property type="evidence" value="ECO:0007669"/>
    <property type="project" value="UniProtKB-EC"/>
</dbReference>
<dbReference type="EMBL" id="JAUSUE010000014">
    <property type="protein sequence ID" value="MDQ0204293.1"/>
    <property type="molecule type" value="Genomic_DNA"/>
</dbReference>
<feature type="domain" description="UvrD-like helicase ATP-binding" evidence="6">
    <location>
        <begin position="1"/>
        <end position="248"/>
    </location>
</feature>
<evidence type="ECO:0000256" key="1">
    <source>
        <dbReference type="ARBA" id="ARBA00022741"/>
    </source>
</evidence>
<proteinExistence type="predicted"/>
<keyword evidence="4 5" id="KW-0067">ATP-binding</keyword>
<keyword evidence="1 5" id="KW-0547">Nucleotide-binding</keyword>
<accession>A0ABT9Y8Y6</accession>
<comment type="caution">
    <text evidence="7">The sequence shown here is derived from an EMBL/GenBank/DDBJ whole genome shotgun (WGS) entry which is preliminary data.</text>
</comment>
<keyword evidence="3 5" id="KW-0347">Helicase</keyword>
<sequence>MVDTRIEKSNNIFLVNAPAGSGKTTKIKAMLSELIVANPNDNILCITYTNRAAEELARGMDSDKIFFGTIHAYIHSLISPFFMHKQIIDLFWEIYCSQIKARICNESGDKNIEASNQKYIDKYGTLTEESVKQNILRLSYNETSFNSLYYGGLGHDDLITFAKAIFDKYPAIYKKIVNKYSFIFIDEYQDTSSCVLKLFYDAVRKTKVKLYLLGDRMQQIYKNYDGSFEEELMMLNDSISLDTNHRSVKAIIDILNNIYNNPDYKQIVSKDNKDKLPDYVPEIIISNDINSSIERHQFEHKDTLVLYLLNNDKFKEIGANNLYRAFSRMDKYSFPKKYHSNDVLSDNTQENPDPLMRFIFSFDNIMKLYQKKNFGSMITQCKIYKEFYSANTYFIIKHDDKKRLFTIYEELSGIYFDDNNVVTIGELLDDLIAKDIITDTFMQGITDDGEYQEVLNVDIAEIKQLAAYLKEPRISTQHGVKGESYTSVLFVAADSKNTPIVHMYNFFRIWSKVNFSLNELEDFYYKYAKLVVDTENKLGMPTKNLTAASHNRNETNKLILKKASENMLNNFSDNRIFELLCKNHYEEYLGKQNVGNAQKCFKDSTVYGVLVAYKLFYVGCSRARKNLTVVIDENNLEGFKDEFINKVKKIGFCIK</sequence>
<dbReference type="PANTHER" id="PTHR11070">
    <property type="entry name" value="UVRD / RECB / PCRA DNA HELICASE FAMILY MEMBER"/>
    <property type="match status" value="1"/>
</dbReference>
<evidence type="ECO:0000256" key="3">
    <source>
        <dbReference type="ARBA" id="ARBA00022806"/>
    </source>
</evidence>
<reference evidence="7 8" key="1">
    <citation type="submission" date="2023-07" db="EMBL/GenBank/DDBJ databases">
        <title>Genomic Encyclopedia of Type Strains, Phase IV (KMG-IV): sequencing the most valuable type-strain genomes for metagenomic binning, comparative biology and taxonomic classification.</title>
        <authorList>
            <person name="Goeker M."/>
        </authorList>
    </citation>
    <scope>NUCLEOTIDE SEQUENCE [LARGE SCALE GENOMIC DNA]</scope>
    <source>
        <strain evidence="7 8">DSM 16980</strain>
    </source>
</reference>
<dbReference type="InterPro" id="IPR000212">
    <property type="entry name" value="DNA_helicase_UvrD/REP"/>
</dbReference>
<dbReference type="InterPro" id="IPR014016">
    <property type="entry name" value="UvrD-like_ATP-bd"/>
</dbReference>
<evidence type="ECO:0000256" key="5">
    <source>
        <dbReference type="PROSITE-ProRule" id="PRU00560"/>
    </source>
</evidence>
<dbReference type="SUPFAM" id="SSF52540">
    <property type="entry name" value="P-loop containing nucleoside triphosphate hydrolases"/>
    <property type="match status" value="1"/>
</dbReference>
<gene>
    <name evidence="7" type="ORF">J2S01_002021</name>
</gene>
<evidence type="ECO:0000256" key="4">
    <source>
        <dbReference type="ARBA" id="ARBA00022840"/>
    </source>
</evidence>
<dbReference type="Gene3D" id="3.40.50.300">
    <property type="entry name" value="P-loop containing nucleotide triphosphate hydrolases"/>
    <property type="match status" value="1"/>
</dbReference>
<evidence type="ECO:0000256" key="2">
    <source>
        <dbReference type="ARBA" id="ARBA00022801"/>
    </source>
</evidence>
<dbReference type="PANTHER" id="PTHR11070:SF2">
    <property type="entry name" value="ATP-DEPENDENT DNA HELICASE SRS2"/>
    <property type="match status" value="1"/>
</dbReference>
<organism evidence="7 8">
    <name type="scientific">Pectinatus haikarae</name>
    <dbReference type="NCBI Taxonomy" id="349096"/>
    <lineage>
        <taxon>Bacteria</taxon>
        <taxon>Bacillati</taxon>
        <taxon>Bacillota</taxon>
        <taxon>Negativicutes</taxon>
        <taxon>Selenomonadales</taxon>
        <taxon>Selenomonadaceae</taxon>
        <taxon>Pectinatus</taxon>
    </lineage>
</organism>
<evidence type="ECO:0000313" key="7">
    <source>
        <dbReference type="EMBL" id="MDQ0204293.1"/>
    </source>
</evidence>
<dbReference type="EC" id="3.6.4.12" evidence="7"/>
<dbReference type="PROSITE" id="PS51198">
    <property type="entry name" value="UVRD_HELICASE_ATP_BIND"/>
    <property type="match status" value="1"/>
</dbReference>
<dbReference type="Proteomes" id="UP001239167">
    <property type="component" value="Unassembled WGS sequence"/>
</dbReference>
<dbReference type="InterPro" id="IPR027417">
    <property type="entry name" value="P-loop_NTPase"/>
</dbReference>
<protein>
    <submittedName>
        <fullName evidence="7">DNA helicase-2/ATP-dependent DNA helicase PcrA</fullName>
        <ecNumber evidence="7">3.6.4.12</ecNumber>
    </submittedName>
</protein>
<keyword evidence="8" id="KW-1185">Reference proteome</keyword>
<dbReference type="Pfam" id="PF00580">
    <property type="entry name" value="UvrD-helicase"/>
    <property type="match status" value="1"/>
</dbReference>
<name>A0ABT9Y8Y6_9FIRM</name>
<dbReference type="RefSeq" id="WP_307224547.1">
    <property type="nucleotide sequence ID" value="NZ_CP116940.1"/>
</dbReference>